<comment type="caution">
    <text evidence="1">The sequence shown here is derived from an EMBL/GenBank/DDBJ whole genome shotgun (WGS) entry which is preliminary data.</text>
</comment>
<reference evidence="1" key="1">
    <citation type="submission" date="2020-07" db="EMBL/GenBank/DDBJ databases">
        <title>The High-quality genome of the commercially important snow crab, Chionoecetes opilio.</title>
        <authorList>
            <person name="Jeong J.-H."/>
            <person name="Ryu S."/>
        </authorList>
    </citation>
    <scope>NUCLEOTIDE SEQUENCE</scope>
    <source>
        <strain evidence="1">MADBK_172401_WGS</strain>
        <tissue evidence="1">Digestive gland</tissue>
    </source>
</reference>
<dbReference type="AlphaFoldDB" id="A0A8J4Y4D4"/>
<sequence length="164" mass="18976">MFNYSGDIRKGKAKAQLKKQLQVEMLSRNVLPKVKCRVLDSSAVLWVIHWPANGTVRDFVVNFKQYIQQKLTSSDVYLVFDRYQDFSTRSTTRCNRSTEACRVHRLALDTPLPPQKVVLTVSENKSQLMEIICEELTRDTTPHRDYTMTHKLVITSSNNTLLLK</sequence>
<protein>
    <submittedName>
        <fullName evidence="1">Uncharacterized protein</fullName>
    </submittedName>
</protein>
<accession>A0A8J4Y4D4</accession>
<proteinExistence type="predicted"/>
<dbReference type="EMBL" id="JACEEZ010017678">
    <property type="protein sequence ID" value="KAG0717389.1"/>
    <property type="molecule type" value="Genomic_DNA"/>
</dbReference>
<name>A0A8J4Y4D4_CHIOP</name>
<organism evidence="1 2">
    <name type="scientific">Chionoecetes opilio</name>
    <name type="common">Atlantic snow crab</name>
    <name type="synonym">Cancer opilio</name>
    <dbReference type="NCBI Taxonomy" id="41210"/>
    <lineage>
        <taxon>Eukaryota</taxon>
        <taxon>Metazoa</taxon>
        <taxon>Ecdysozoa</taxon>
        <taxon>Arthropoda</taxon>
        <taxon>Crustacea</taxon>
        <taxon>Multicrustacea</taxon>
        <taxon>Malacostraca</taxon>
        <taxon>Eumalacostraca</taxon>
        <taxon>Eucarida</taxon>
        <taxon>Decapoda</taxon>
        <taxon>Pleocyemata</taxon>
        <taxon>Brachyura</taxon>
        <taxon>Eubrachyura</taxon>
        <taxon>Majoidea</taxon>
        <taxon>Majidae</taxon>
        <taxon>Chionoecetes</taxon>
    </lineage>
</organism>
<dbReference type="Proteomes" id="UP000770661">
    <property type="component" value="Unassembled WGS sequence"/>
</dbReference>
<dbReference type="OrthoDB" id="8361116at2759"/>
<evidence type="ECO:0000313" key="1">
    <source>
        <dbReference type="EMBL" id="KAG0717389.1"/>
    </source>
</evidence>
<gene>
    <name evidence="1" type="ORF">GWK47_054561</name>
</gene>
<keyword evidence="2" id="KW-1185">Reference proteome</keyword>
<evidence type="ECO:0000313" key="2">
    <source>
        <dbReference type="Proteomes" id="UP000770661"/>
    </source>
</evidence>